<reference evidence="1 2" key="1">
    <citation type="submission" date="2019-10" db="EMBL/GenBank/DDBJ databases">
        <title>A soil myxobacterium in the family Polyangiaceae.</title>
        <authorList>
            <person name="Li Y."/>
            <person name="Wang J."/>
        </authorList>
    </citation>
    <scope>NUCLEOTIDE SEQUENCE [LARGE SCALE GENOMIC DNA]</scope>
    <source>
        <strain evidence="1 2">DSM 14734</strain>
    </source>
</reference>
<dbReference type="EMBL" id="WJIE01000001">
    <property type="protein sequence ID" value="MRG91351.1"/>
    <property type="molecule type" value="Genomic_DNA"/>
</dbReference>
<dbReference type="RefSeq" id="WP_153818152.1">
    <property type="nucleotide sequence ID" value="NZ_WJIE01000001.1"/>
</dbReference>
<evidence type="ECO:0000313" key="1">
    <source>
        <dbReference type="EMBL" id="MRG91351.1"/>
    </source>
</evidence>
<dbReference type="AlphaFoldDB" id="A0A6N7PR75"/>
<evidence type="ECO:0000313" key="2">
    <source>
        <dbReference type="Proteomes" id="UP000440224"/>
    </source>
</evidence>
<protein>
    <submittedName>
        <fullName evidence="1">Uncharacterized protein</fullName>
    </submittedName>
</protein>
<keyword evidence="2" id="KW-1185">Reference proteome</keyword>
<organism evidence="1 2">
    <name type="scientific">Polyangium spumosum</name>
    <dbReference type="NCBI Taxonomy" id="889282"/>
    <lineage>
        <taxon>Bacteria</taxon>
        <taxon>Pseudomonadati</taxon>
        <taxon>Myxococcota</taxon>
        <taxon>Polyangia</taxon>
        <taxon>Polyangiales</taxon>
        <taxon>Polyangiaceae</taxon>
        <taxon>Polyangium</taxon>
    </lineage>
</organism>
<dbReference type="Proteomes" id="UP000440224">
    <property type="component" value="Unassembled WGS sequence"/>
</dbReference>
<name>A0A6N7PR75_9BACT</name>
<proteinExistence type="predicted"/>
<comment type="caution">
    <text evidence="1">The sequence shown here is derived from an EMBL/GenBank/DDBJ whole genome shotgun (WGS) entry which is preliminary data.</text>
</comment>
<sequence>MTRSTGLAFVDDKLARNDLVLCRVVATSSAQTLRAIAERVRSNGHGCSVRDGEPFEFVHAPGSWGAVPLAVGDRALVFVRVISGRLYEEAWNGHWNVETVAGDDVAILPVPSLWCSPELPDELRSVVRPAPGRPSSSAIVLEPLLGFLGFLGLA</sequence>
<gene>
    <name evidence="1" type="ORF">GF068_05350</name>
</gene>
<accession>A0A6N7PR75</accession>
<dbReference type="OrthoDB" id="7019498at2"/>